<dbReference type="Proteomes" id="UP000176998">
    <property type="component" value="Unassembled WGS sequence"/>
</dbReference>
<comment type="caution">
    <text evidence="2">The sequence shown here is derived from an EMBL/GenBank/DDBJ whole genome shotgun (WGS) entry which is preliminary data.</text>
</comment>
<evidence type="ECO:0000313" key="3">
    <source>
        <dbReference type="Proteomes" id="UP000176998"/>
    </source>
</evidence>
<dbReference type="AlphaFoldDB" id="A0A1G4BBZ2"/>
<dbReference type="RefSeq" id="XP_022475981.1">
    <property type="nucleotide sequence ID" value="XM_022617563.1"/>
</dbReference>
<evidence type="ECO:0000256" key="1">
    <source>
        <dbReference type="SAM" id="MobiDB-lite"/>
    </source>
</evidence>
<gene>
    <name evidence="2" type="ORF">CORC01_05921</name>
</gene>
<feature type="region of interest" description="Disordered" evidence="1">
    <location>
        <begin position="1"/>
        <end position="33"/>
    </location>
</feature>
<accession>A0A1G4BBZ2</accession>
<organism evidence="2 3">
    <name type="scientific">Colletotrichum orchidophilum</name>
    <dbReference type="NCBI Taxonomy" id="1209926"/>
    <lineage>
        <taxon>Eukaryota</taxon>
        <taxon>Fungi</taxon>
        <taxon>Dikarya</taxon>
        <taxon>Ascomycota</taxon>
        <taxon>Pezizomycotina</taxon>
        <taxon>Sordariomycetes</taxon>
        <taxon>Hypocreomycetidae</taxon>
        <taxon>Glomerellales</taxon>
        <taxon>Glomerellaceae</taxon>
        <taxon>Colletotrichum</taxon>
    </lineage>
</organism>
<proteinExistence type="predicted"/>
<evidence type="ECO:0000313" key="2">
    <source>
        <dbReference type="EMBL" id="OHE98832.1"/>
    </source>
</evidence>
<dbReference type="EMBL" id="MJBS01000042">
    <property type="protein sequence ID" value="OHE98832.1"/>
    <property type="molecule type" value="Genomic_DNA"/>
</dbReference>
<sequence length="55" mass="6133">TRGNPIRSQLRQSDPFDPDTNHPPSLPVGRGPQSSLLRYAAAWVTGTRSQRRTTM</sequence>
<feature type="non-terminal residue" evidence="2">
    <location>
        <position position="1"/>
    </location>
</feature>
<name>A0A1G4BBZ2_9PEZI</name>
<keyword evidence="3" id="KW-1185">Reference proteome</keyword>
<protein>
    <submittedName>
        <fullName evidence="2">Uncharacterized protein</fullName>
    </submittedName>
</protein>
<dbReference type="GeneID" id="34559073"/>
<reference evidence="2 3" key="1">
    <citation type="submission" date="2016-09" db="EMBL/GenBank/DDBJ databases">
        <authorList>
            <person name="Capua I."/>
            <person name="De Benedictis P."/>
            <person name="Joannis T."/>
            <person name="Lombin L.H."/>
            <person name="Cattoli G."/>
        </authorList>
    </citation>
    <scope>NUCLEOTIDE SEQUENCE [LARGE SCALE GENOMIC DNA]</scope>
    <source>
        <strain evidence="2 3">IMI 309357</strain>
    </source>
</reference>
<feature type="compositionally biased region" description="Polar residues" evidence="1">
    <location>
        <begin position="1"/>
        <end position="12"/>
    </location>
</feature>